<dbReference type="Pfam" id="PF12697">
    <property type="entry name" value="Abhydrolase_6"/>
    <property type="match status" value="1"/>
</dbReference>
<evidence type="ECO:0000313" key="3">
    <source>
        <dbReference type="EMBL" id="KAJ9615884.1"/>
    </source>
</evidence>
<proteinExistence type="predicted"/>
<feature type="signal peptide" evidence="1">
    <location>
        <begin position="1"/>
        <end position="16"/>
    </location>
</feature>
<sequence length="447" mass="48295">MMRLLPLILLAQLSTAQTSQIPAAEPQNTTFNATYGQINPSQAEARIARANLSEELSAAVLVAANFERSNWAGSSTQLDPFYDDIPSNASTAPAGSVIKIEQYTNTSFYTLAPNVALSRFLFMTENFNGTAIPASAFVLWPWMPRQFSNISGLPVVVVVAPDYAGLGVDHDGNGTYIPHQYLAYPAHGNDLIYSVQAAQKAWPALSKEFIVMGHSQGGGAAWSAAQILARNPVEGYLGTVAGSPGTSLQASLTFNQGKPASIGSYLLRAGLNIKSIFPSFNLGTWINEKGLRIASLLQDLQGCQSVALELLGQTDLYKQNWNSTWYFSRFNNLTSNGGKPFAGPMLVLQGTNDSSVFEPGTTAAVNATCASFPNHSLQYAMFQGVSHVPVLNAGQQIWLEWIADRFNGIPASKGCSSTLYKPELSVASYQKELKLFLQYPEYGYETA</sequence>
<accession>A0AA38XLV2</accession>
<dbReference type="InterPro" id="IPR005152">
    <property type="entry name" value="Lipase_secreted"/>
</dbReference>
<evidence type="ECO:0000256" key="1">
    <source>
        <dbReference type="SAM" id="SignalP"/>
    </source>
</evidence>
<evidence type="ECO:0000259" key="2">
    <source>
        <dbReference type="Pfam" id="PF12697"/>
    </source>
</evidence>
<dbReference type="GO" id="GO:0016042">
    <property type="term" value="P:lipid catabolic process"/>
    <property type="evidence" value="ECO:0007669"/>
    <property type="project" value="InterPro"/>
</dbReference>
<keyword evidence="4" id="KW-1185">Reference proteome</keyword>
<dbReference type="Gene3D" id="3.40.50.1820">
    <property type="entry name" value="alpha/beta hydrolase"/>
    <property type="match status" value="3"/>
</dbReference>
<reference evidence="3" key="1">
    <citation type="submission" date="2022-10" db="EMBL/GenBank/DDBJ databases">
        <title>Culturing micro-colonial fungi from biological soil crusts in the Mojave desert and describing Neophaeococcomyces mojavensis, and introducing the new genera and species Taxawa tesnikishii.</title>
        <authorList>
            <person name="Kurbessoian T."/>
            <person name="Stajich J.E."/>
        </authorList>
    </citation>
    <scope>NUCLEOTIDE SEQUENCE</scope>
    <source>
        <strain evidence="3">TK_41</strain>
    </source>
</reference>
<dbReference type="AlphaFoldDB" id="A0AA38XLV2"/>
<dbReference type="InterPro" id="IPR000073">
    <property type="entry name" value="AB_hydrolase_1"/>
</dbReference>
<comment type="caution">
    <text evidence="3">The sequence shown here is derived from an EMBL/GenBank/DDBJ whole genome shotgun (WGS) entry which is preliminary data.</text>
</comment>
<protein>
    <recommendedName>
        <fullName evidence="2">AB hydrolase-1 domain-containing protein</fullName>
    </recommendedName>
</protein>
<keyword evidence="1" id="KW-0732">Signal</keyword>
<dbReference type="GO" id="GO:0004806">
    <property type="term" value="F:triacylglycerol lipase activity"/>
    <property type="evidence" value="ECO:0007669"/>
    <property type="project" value="InterPro"/>
</dbReference>
<feature type="domain" description="AB hydrolase-1" evidence="2">
    <location>
        <begin position="152"/>
        <end position="392"/>
    </location>
</feature>
<dbReference type="InterPro" id="IPR029058">
    <property type="entry name" value="AB_hydrolase_fold"/>
</dbReference>
<evidence type="ECO:0000313" key="4">
    <source>
        <dbReference type="Proteomes" id="UP001172673"/>
    </source>
</evidence>
<dbReference type="PANTHER" id="PTHR34853">
    <property type="match status" value="1"/>
</dbReference>
<dbReference type="EMBL" id="JAPDRK010000002">
    <property type="protein sequence ID" value="KAJ9615884.1"/>
    <property type="molecule type" value="Genomic_DNA"/>
</dbReference>
<dbReference type="SUPFAM" id="SSF53474">
    <property type="entry name" value="alpha/beta-Hydrolases"/>
    <property type="match status" value="1"/>
</dbReference>
<feature type="chain" id="PRO_5041390980" description="AB hydrolase-1 domain-containing protein" evidence="1">
    <location>
        <begin position="17"/>
        <end position="447"/>
    </location>
</feature>
<gene>
    <name evidence="3" type="ORF">H2200_001961</name>
</gene>
<dbReference type="PANTHER" id="PTHR34853:SF1">
    <property type="entry name" value="LIPASE 5"/>
    <property type="match status" value="1"/>
</dbReference>
<name>A0AA38XLV2_9EURO</name>
<dbReference type="Proteomes" id="UP001172673">
    <property type="component" value="Unassembled WGS sequence"/>
</dbReference>
<organism evidence="3 4">
    <name type="scientific">Cladophialophora chaetospira</name>
    <dbReference type="NCBI Taxonomy" id="386627"/>
    <lineage>
        <taxon>Eukaryota</taxon>
        <taxon>Fungi</taxon>
        <taxon>Dikarya</taxon>
        <taxon>Ascomycota</taxon>
        <taxon>Pezizomycotina</taxon>
        <taxon>Eurotiomycetes</taxon>
        <taxon>Chaetothyriomycetidae</taxon>
        <taxon>Chaetothyriales</taxon>
        <taxon>Herpotrichiellaceae</taxon>
        <taxon>Cladophialophora</taxon>
    </lineage>
</organism>